<evidence type="ECO:0000256" key="1">
    <source>
        <dbReference type="SAM" id="MobiDB-lite"/>
    </source>
</evidence>
<proteinExistence type="predicted"/>
<evidence type="ECO:0000313" key="3">
    <source>
        <dbReference type="Proteomes" id="UP001497623"/>
    </source>
</evidence>
<sequence length="282" mass="30434">QQQNNPPQQSFAQVAPQSNAVMPPMGICPVSFVCVHWQLCRNGFLITDGTGQINKQIKSIPQQVQSTSQSCGGDMICCSVPSYNPPPIANQPSIPFQLPSPQPQPSPQAPPPQVIRPRPTPRPTQRPRPQPTRRPAPAPQPQPGYNNPPPPQPFNPRPQPSNNPPRPFIPRPQPTNNNPVRPVANPPGLAGPPTPPQMMNNMMMMGMMGPMRSPGTCSAGLYCVVRPDCNPFNGFIINNPNQMMAVFPGADTVPLTPCTVANGSIQDGVCCQQVHPNPQGFD</sequence>
<feature type="region of interest" description="Disordered" evidence="1">
    <location>
        <begin position="88"/>
        <end position="198"/>
    </location>
</feature>
<dbReference type="AlphaFoldDB" id="A0AAV2RXH1"/>
<evidence type="ECO:0000313" key="2">
    <source>
        <dbReference type="EMBL" id="CAL4142606.1"/>
    </source>
</evidence>
<dbReference type="EMBL" id="CAXKWB010033291">
    <property type="protein sequence ID" value="CAL4142606.1"/>
    <property type="molecule type" value="Genomic_DNA"/>
</dbReference>
<feature type="non-terminal residue" evidence="2">
    <location>
        <position position="1"/>
    </location>
</feature>
<feature type="compositionally biased region" description="Low complexity" evidence="1">
    <location>
        <begin position="174"/>
        <end position="188"/>
    </location>
</feature>
<gene>
    <name evidence="2" type="ORF">MNOR_LOCUS29158</name>
</gene>
<protein>
    <submittedName>
        <fullName evidence="2">Uncharacterized protein</fullName>
    </submittedName>
</protein>
<name>A0AAV2RXH1_MEGNR</name>
<comment type="caution">
    <text evidence="2">The sequence shown here is derived from an EMBL/GenBank/DDBJ whole genome shotgun (WGS) entry which is preliminary data.</text>
</comment>
<feature type="compositionally biased region" description="Pro residues" evidence="1">
    <location>
        <begin position="98"/>
        <end position="173"/>
    </location>
</feature>
<reference evidence="2 3" key="1">
    <citation type="submission" date="2024-05" db="EMBL/GenBank/DDBJ databases">
        <authorList>
            <person name="Wallberg A."/>
        </authorList>
    </citation>
    <scope>NUCLEOTIDE SEQUENCE [LARGE SCALE GENOMIC DNA]</scope>
</reference>
<organism evidence="2 3">
    <name type="scientific">Meganyctiphanes norvegica</name>
    <name type="common">Northern krill</name>
    <name type="synonym">Thysanopoda norvegica</name>
    <dbReference type="NCBI Taxonomy" id="48144"/>
    <lineage>
        <taxon>Eukaryota</taxon>
        <taxon>Metazoa</taxon>
        <taxon>Ecdysozoa</taxon>
        <taxon>Arthropoda</taxon>
        <taxon>Crustacea</taxon>
        <taxon>Multicrustacea</taxon>
        <taxon>Malacostraca</taxon>
        <taxon>Eumalacostraca</taxon>
        <taxon>Eucarida</taxon>
        <taxon>Euphausiacea</taxon>
        <taxon>Euphausiidae</taxon>
        <taxon>Meganyctiphanes</taxon>
    </lineage>
</organism>
<accession>A0AAV2RXH1</accession>
<keyword evidence="3" id="KW-1185">Reference proteome</keyword>
<dbReference type="Proteomes" id="UP001497623">
    <property type="component" value="Unassembled WGS sequence"/>
</dbReference>